<feature type="compositionally biased region" description="Basic and acidic residues" evidence="5">
    <location>
        <begin position="196"/>
        <end position="211"/>
    </location>
</feature>
<keyword evidence="2" id="KW-0812">Transmembrane</keyword>
<evidence type="ECO:0000256" key="5">
    <source>
        <dbReference type="SAM" id="MobiDB-lite"/>
    </source>
</evidence>
<dbReference type="GO" id="GO:0000166">
    <property type="term" value="F:nucleotide binding"/>
    <property type="evidence" value="ECO:0007669"/>
    <property type="project" value="InterPro"/>
</dbReference>
<dbReference type="InterPro" id="IPR023299">
    <property type="entry name" value="ATPase_P-typ_cyto_dom_N"/>
</dbReference>
<keyword evidence="4" id="KW-0472">Membrane</keyword>
<dbReference type="Gene3D" id="1.20.1110.10">
    <property type="entry name" value="Calcium-transporting ATPase, transmembrane domain"/>
    <property type="match status" value="1"/>
</dbReference>
<keyword evidence="3" id="KW-1133">Transmembrane helix</keyword>
<protein>
    <recommendedName>
        <fullName evidence="8">P-type phospholipid transporter</fullName>
    </recommendedName>
</protein>
<evidence type="ECO:0000313" key="6">
    <source>
        <dbReference type="EMBL" id="KAK3254789.1"/>
    </source>
</evidence>
<feature type="compositionally biased region" description="Basic residues" evidence="5">
    <location>
        <begin position="327"/>
        <end position="336"/>
    </location>
</feature>
<feature type="compositionally biased region" description="Basic and acidic residues" evidence="5">
    <location>
        <begin position="255"/>
        <end position="265"/>
    </location>
</feature>
<evidence type="ECO:0008006" key="8">
    <source>
        <dbReference type="Google" id="ProtNLM"/>
    </source>
</evidence>
<comment type="subcellular location">
    <subcellularLocation>
        <location evidence="1">Membrane</location>
    </subcellularLocation>
</comment>
<dbReference type="InterPro" id="IPR023214">
    <property type="entry name" value="HAD_sf"/>
</dbReference>
<evidence type="ECO:0000256" key="2">
    <source>
        <dbReference type="ARBA" id="ARBA00022692"/>
    </source>
</evidence>
<feature type="compositionally biased region" description="Low complexity" evidence="5">
    <location>
        <begin position="158"/>
        <end position="167"/>
    </location>
</feature>
<dbReference type="Proteomes" id="UP001190700">
    <property type="component" value="Unassembled WGS sequence"/>
</dbReference>
<dbReference type="PROSITE" id="PS00154">
    <property type="entry name" value="ATPASE_E1_E2"/>
    <property type="match status" value="1"/>
</dbReference>
<dbReference type="GO" id="GO:0045332">
    <property type="term" value="P:phospholipid translocation"/>
    <property type="evidence" value="ECO:0007669"/>
    <property type="project" value="TreeGrafter"/>
</dbReference>
<dbReference type="AlphaFoldDB" id="A0AAE0F835"/>
<feature type="non-terminal residue" evidence="6">
    <location>
        <position position="1"/>
    </location>
</feature>
<gene>
    <name evidence="6" type="ORF">CYMTET_36009</name>
</gene>
<proteinExistence type="predicted"/>
<feature type="compositionally biased region" description="Basic and acidic residues" evidence="5">
    <location>
        <begin position="271"/>
        <end position="291"/>
    </location>
</feature>
<dbReference type="GO" id="GO:0140326">
    <property type="term" value="F:ATPase-coupled intramembrane lipid transporter activity"/>
    <property type="evidence" value="ECO:0007669"/>
    <property type="project" value="TreeGrafter"/>
</dbReference>
<feature type="compositionally biased region" description="Low complexity" evidence="5">
    <location>
        <begin position="317"/>
        <end position="326"/>
    </location>
</feature>
<dbReference type="PANTHER" id="PTHR24092">
    <property type="entry name" value="PROBABLE PHOSPHOLIPID-TRANSPORTING ATPASE"/>
    <property type="match status" value="1"/>
</dbReference>
<reference evidence="6 7" key="1">
    <citation type="journal article" date="2015" name="Genome Biol. Evol.">
        <title>Comparative Genomics of a Bacterivorous Green Alga Reveals Evolutionary Causalities and Consequences of Phago-Mixotrophic Mode of Nutrition.</title>
        <authorList>
            <person name="Burns J.A."/>
            <person name="Paasch A."/>
            <person name="Narechania A."/>
            <person name="Kim E."/>
        </authorList>
    </citation>
    <scope>NUCLEOTIDE SEQUENCE [LARGE SCALE GENOMIC DNA]</scope>
    <source>
        <strain evidence="6 7">PLY_AMNH</strain>
    </source>
</reference>
<evidence type="ECO:0000256" key="1">
    <source>
        <dbReference type="ARBA" id="ARBA00004370"/>
    </source>
</evidence>
<feature type="compositionally biased region" description="Polar residues" evidence="5">
    <location>
        <begin position="108"/>
        <end position="118"/>
    </location>
</feature>
<dbReference type="GO" id="GO:0005886">
    <property type="term" value="C:plasma membrane"/>
    <property type="evidence" value="ECO:0007669"/>
    <property type="project" value="TreeGrafter"/>
</dbReference>
<name>A0AAE0F835_9CHLO</name>
<feature type="compositionally biased region" description="Polar residues" evidence="5">
    <location>
        <begin position="185"/>
        <end position="194"/>
    </location>
</feature>
<dbReference type="InterPro" id="IPR018303">
    <property type="entry name" value="ATPase_P-typ_P_site"/>
</dbReference>
<organism evidence="6 7">
    <name type="scientific">Cymbomonas tetramitiformis</name>
    <dbReference type="NCBI Taxonomy" id="36881"/>
    <lineage>
        <taxon>Eukaryota</taxon>
        <taxon>Viridiplantae</taxon>
        <taxon>Chlorophyta</taxon>
        <taxon>Pyramimonadophyceae</taxon>
        <taxon>Pyramimonadales</taxon>
        <taxon>Pyramimonadaceae</taxon>
        <taxon>Cymbomonas</taxon>
    </lineage>
</organism>
<evidence type="ECO:0000256" key="4">
    <source>
        <dbReference type="ARBA" id="ARBA00023136"/>
    </source>
</evidence>
<comment type="caution">
    <text evidence="6">The sequence shown here is derived from an EMBL/GenBank/DDBJ whole genome shotgun (WGS) entry which is preliminary data.</text>
</comment>
<evidence type="ECO:0000313" key="7">
    <source>
        <dbReference type="Proteomes" id="UP001190700"/>
    </source>
</evidence>
<evidence type="ECO:0000256" key="3">
    <source>
        <dbReference type="ARBA" id="ARBA00022989"/>
    </source>
</evidence>
<dbReference type="Gene3D" id="3.40.50.1000">
    <property type="entry name" value="HAD superfamily/HAD-like"/>
    <property type="match status" value="1"/>
</dbReference>
<dbReference type="EMBL" id="LGRX02023193">
    <property type="protein sequence ID" value="KAK3254789.1"/>
    <property type="molecule type" value="Genomic_DNA"/>
</dbReference>
<feature type="region of interest" description="Disordered" evidence="5">
    <location>
        <begin position="100"/>
        <end position="336"/>
    </location>
</feature>
<keyword evidence="7" id="KW-1185">Reference proteome</keyword>
<sequence length="336" mass="35346">PWYEVLVIPLRFMLLCSVMIPISMKVTMDMVKTYYALLIGWDVQMYDSKTDVPAVVNNSSIAEDLGQIGIILTDKTGTLTENSLEVKKCTIRGQAAGASALQEHGERSTGSLAGSTRAQGPYMAEARRGSAWEHGGAPRGTAARGCQETPEGCGPGSAGSAAAGTRPSARHWGRHGGEGAGGLHTENTAASAKTPQGEHRSGELAQEHGGEAWEAQGTAGGCGETHTGTSAEAHGGSAAQRGRRRSTARRVWGGGERHESTRLAEEGAPPKGEHSERDQRRHGARRRDPGDARGTAARRRRRTGHGGEAQGMHGARRPGAGDARGTAVRRRGRTVG</sequence>
<dbReference type="Gene3D" id="3.40.1110.10">
    <property type="entry name" value="Calcium-transporting ATPase, cytoplasmic domain N"/>
    <property type="match status" value="1"/>
</dbReference>
<dbReference type="PANTHER" id="PTHR24092:SF19">
    <property type="entry name" value="PHOSPHOLIPID-TRANSPORTING ATPASE"/>
    <property type="match status" value="1"/>
</dbReference>
<accession>A0AAE0F835</accession>